<dbReference type="SUPFAM" id="SSF117070">
    <property type="entry name" value="LEA14-like"/>
    <property type="match status" value="1"/>
</dbReference>
<feature type="transmembrane region" description="Helical" evidence="1">
    <location>
        <begin position="103"/>
        <end position="130"/>
    </location>
</feature>
<sequence length="283" mass="32406">MPLFSHKNNQVIPAVLHPTVPQRQYLYNEHNRLVPSPPPPPFVEGNRRSFYSVSVPRKFKDMDDVEKYNPQKMLIKEAERANNLHKMSCTRLTCCFCLPCLPMWTRTMCCFIFLVLCGIVGLMTVFVFTFRKPEIVFVGKDRFSTTPGELRFEYNVYNENFFEFNFDSIKAVIYYPTPNKTTIGVAEIHNLVLGPQSVTRVTFPVKMITDTEEGTMSDVGDSVFRQMITSACSDTDTMNGKEIVVVFDLMPTINIYDYPIGTLAFTGQKTKMSCEKNDADDQI</sequence>
<proteinExistence type="predicted"/>
<evidence type="ECO:0000313" key="2">
    <source>
        <dbReference type="EMBL" id="KAG2194913.1"/>
    </source>
</evidence>
<comment type="caution">
    <text evidence="2">The sequence shown here is derived from an EMBL/GenBank/DDBJ whole genome shotgun (WGS) entry which is preliminary data.</text>
</comment>
<organism evidence="2 3">
    <name type="scientific">Mucor saturninus</name>
    <dbReference type="NCBI Taxonomy" id="64648"/>
    <lineage>
        <taxon>Eukaryota</taxon>
        <taxon>Fungi</taxon>
        <taxon>Fungi incertae sedis</taxon>
        <taxon>Mucoromycota</taxon>
        <taxon>Mucoromycotina</taxon>
        <taxon>Mucoromycetes</taxon>
        <taxon>Mucorales</taxon>
        <taxon>Mucorineae</taxon>
        <taxon>Mucoraceae</taxon>
        <taxon>Mucor</taxon>
    </lineage>
</organism>
<keyword evidence="1" id="KW-1133">Transmembrane helix</keyword>
<reference evidence="2" key="1">
    <citation type="submission" date="2020-12" db="EMBL/GenBank/DDBJ databases">
        <title>Metabolic potential, ecology and presence of endohyphal bacteria is reflected in genomic diversity of Mucoromycotina.</title>
        <authorList>
            <person name="Muszewska A."/>
            <person name="Okrasinska A."/>
            <person name="Steczkiewicz K."/>
            <person name="Drgas O."/>
            <person name="Orlowska M."/>
            <person name="Perlinska-Lenart U."/>
            <person name="Aleksandrzak-Piekarczyk T."/>
            <person name="Szatraj K."/>
            <person name="Zielenkiewicz U."/>
            <person name="Pilsyk S."/>
            <person name="Malc E."/>
            <person name="Mieczkowski P."/>
            <person name="Kruszewska J.S."/>
            <person name="Biernat P."/>
            <person name="Pawlowska J."/>
        </authorList>
    </citation>
    <scope>NUCLEOTIDE SEQUENCE</scope>
    <source>
        <strain evidence="2">WA0000017839</strain>
    </source>
</reference>
<dbReference type="AlphaFoldDB" id="A0A8H7QLN6"/>
<keyword evidence="3" id="KW-1185">Reference proteome</keyword>
<keyword evidence="1" id="KW-0472">Membrane</keyword>
<dbReference type="OrthoDB" id="20273at2759"/>
<dbReference type="Proteomes" id="UP000603453">
    <property type="component" value="Unassembled WGS sequence"/>
</dbReference>
<keyword evidence="1" id="KW-0812">Transmembrane</keyword>
<evidence type="ECO:0008006" key="4">
    <source>
        <dbReference type="Google" id="ProtNLM"/>
    </source>
</evidence>
<name>A0A8H7QLN6_9FUNG</name>
<evidence type="ECO:0000313" key="3">
    <source>
        <dbReference type="Proteomes" id="UP000603453"/>
    </source>
</evidence>
<dbReference type="EMBL" id="JAEPRD010000184">
    <property type="protein sequence ID" value="KAG2194913.1"/>
    <property type="molecule type" value="Genomic_DNA"/>
</dbReference>
<protein>
    <recommendedName>
        <fullName evidence="4">Late embryogenesis abundant protein LEA-2 subgroup domain-containing protein</fullName>
    </recommendedName>
</protein>
<evidence type="ECO:0000256" key="1">
    <source>
        <dbReference type="SAM" id="Phobius"/>
    </source>
</evidence>
<accession>A0A8H7QLN6</accession>
<gene>
    <name evidence="2" type="ORF">INT47_010655</name>
</gene>